<dbReference type="CDD" id="cd04188">
    <property type="entry name" value="DPG_synthase"/>
    <property type="match status" value="1"/>
</dbReference>
<comment type="catalytic activity">
    <reaction evidence="12">
        <text>a di-trans,poly-cis-dolichyl phosphate + UDP-alpha-D-glucose = a di-trans,poly-cis-dolichyl beta-D-glucosyl phosphate + UDP</text>
        <dbReference type="Rhea" id="RHEA:15401"/>
        <dbReference type="Rhea" id="RHEA-COMP:19498"/>
        <dbReference type="Rhea" id="RHEA-COMP:19502"/>
        <dbReference type="ChEBI" id="CHEBI:57525"/>
        <dbReference type="ChEBI" id="CHEBI:57683"/>
        <dbReference type="ChEBI" id="CHEBI:58223"/>
        <dbReference type="ChEBI" id="CHEBI:58885"/>
        <dbReference type="EC" id="2.4.1.117"/>
    </reaction>
    <physiologicalReaction direction="left-to-right" evidence="12">
        <dbReference type="Rhea" id="RHEA:15402"/>
    </physiologicalReaction>
</comment>
<evidence type="ECO:0000256" key="8">
    <source>
        <dbReference type="ARBA" id="ARBA00022824"/>
    </source>
</evidence>
<dbReference type="PANTHER" id="PTHR10859">
    <property type="entry name" value="GLYCOSYL TRANSFERASE"/>
    <property type="match status" value="1"/>
</dbReference>
<evidence type="ECO:0000256" key="11">
    <source>
        <dbReference type="ARBA" id="ARBA00023136"/>
    </source>
</evidence>
<evidence type="ECO:0000256" key="12">
    <source>
        <dbReference type="ARBA" id="ARBA00045097"/>
    </source>
</evidence>
<keyword evidence="6" id="KW-0808">Transferase</keyword>
<keyword evidence="11" id="KW-0472">Membrane</keyword>
<keyword evidence="10" id="KW-1133">Transmembrane helix</keyword>
<dbReference type="GO" id="GO:0004581">
    <property type="term" value="F:dolichyl-phosphate beta-glucosyltransferase activity"/>
    <property type="evidence" value="ECO:0007669"/>
    <property type="project" value="UniProtKB-EC"/>
</dbReference>
<keyword evidence="9" id="KW-0735">Signal-anchor</keyword>
<evidence type="ECO:0000256" key="1">
    <source>
        <dbReference type="ARBA" id="ARBA00004389"/>
    </source>
</evidence>
<comment type="subcellular location">
    <subcellularLocation>
        <location evidence="1">Endoplasmic reticulum membrane</location>
        <topology evidence="1">Single-pass membrane protein</topology>
    </subcellularLocation>
</comment>
<comment type="pathway">
    <text evidence="2">Protein modification; protein glycosylation.</text>
</comment>
<comment type="caution">
    <text evidence="14">The sequence shown here is derived from an EMBL/GenBank/DDBJ whole genome shotgun (WGS) entry which is preliminary data.</text>
</comment>
<feature type="domain" description="Glycosyltransferase 2-like" evidence="13">
    <location>
        <begin position="6"/>
        <end position="172"/>
    </location>
</feature>
<evidence type="ECO:0000256" key="2">
    <source>
        <dbReference type="ARBA" id="ARBA00004922"/>
    </source>
</evidence>
<keyword evidence="8" id="KW-0256">Endoplasmic reticulum</keyword>
<evidence type="ECO:0000313" key="15">
    <source>
        <dbReference type="Proteomes" id="UP000179368"/>
    </source>
</evidence>
<evidence type="ECO:0000259" key="13">
    <source>
        <dbReference type="Pfam" id="PF00535"/>
    </source>
</evidence>
<evidence type="ECO:0000256" key="10">
    <source>
        <dbReference type="ARBA" id="ARBA00022989"/>
    </source>
</evidence>
<comment type="similarity">
    <text evidence="3">Belongs to the glycosyltransferase 2 family.</text>
</comment>
<dbReference type="InterPro" id="IPR001173">
    <property type="entry name" value="Glyco_trans_2-like"/>
</dbReference>
<dbReference type="EMBL" id="MFKG01000006">
    <property type="protein sequence ID" value="OGG40752.1"/>
    <property type="molecule type" value="Genomic_DNA"/>
</dbReference>
<evidence type="ECO:0000256" key="7">
    <source>
        <dbReference type="ARBA" id="ARBA00022692"/>
    </source>
</evidence>
<accession>A0A1F6BVF3</accession>
<dbReference type="Pfam" id="PF00535">
    <property type="entry name" value="Glycos_transf_2"/>
    <property type="match status" value="1"/>
</dbReference>
<gene>
    <name evidence="14" type="ORF">A2116_00440</name>
</gene>
<keyword evidence="7" id="KW-0812">Transmembrane</keyword>
<dbReference type="GO" id="GO:0006487">
    <property type="term" value="P:protein N-linked glycosylation"/>
    <property type="evidence" value="ECO:0007669"/>
    <property type="project" value="TreeGrafter"/>
</dbReference>
<dbReference type="Proteomes" id="UP000179368">
    <property type="component" value="Unassembled WGS sequence"/>
</dbReference>
<keyword evidence="5" id="KW-0328">Glycosyltransferase</keyword>
<evidence type="ECO:0000256" key="6">
    <source>
        <dbReference type="ARBA" id="ARBA00022679"/>
    </source>
</evidence>
<reference evidence="14 15" key="1">
    <citation type="journal article" date="2016" name="Nat. Commun.">
        <title>Thousands of microbial genomes shed light on interconnected biogeochemical processes in an aquifer system.</title>
        <authorList>
            <person name="Anantharaman K."/>
            <person name="Brown C.T."/>
            <person name="Hug L.A."/>
            <person name="Sharon I."/>
            <person name="Castelle C.J."/>
            <person name="Probst A.J."/>
            <person name="Thomas B.C."/>
            <person name="Singh A."/>
            <person name="Wilkins M.J."/>
            <person name="Karaoz U."/>
            <person name="Brodie E.L."/>
            <person name="Williams K.H."/>
            <person name="Hubbard S.S."/>
            <person name="Banfield J.F."/>
        </authorList>
    </citation>
    <scope>NUCLEOTIDE SEQUENCE [LARGE SCALE GENOMIC DNA]</scope>
</reference>
<evidence type="ECO:0000313" key="14">
    <source>
        <dbReference type="EMBL" id="OGG40752.1"/>
    </source>
</evidence>
<dbReference type="AlphaFoldDB" id="A0A1F6BVF3"/>
<dbReference type="EC" id="2.4.1.117" evidence="4"/>
<proteinExistence type="inferred from homology"/>
<dbReference type="InterPro" id="IPR029044">
    <property type="entry name" value="Nucleotide-diphossugar_trans"/>
</dbReference>
<dbReference type="PANTHER" id="PTHR10859:SF91">
    <property type="entry name" value="DOLICHYL-PHOSPHATE BETA-GLUCOSYLTRANSFERASE"/>
    <property type="match status" value="1"/>
</dbReference>
<dbReference type="Gene3D" id="3.90.550.10">
    <property type="entry name" value="Spore Coat Polysaccharide Biosynthesis Protein SpsA, Chain A"/>
    <property type="match status" value="1"/>
</dbReference>
<evidence type="ECO:0000256" key="4">
    <source>
        <dbReference type="ARBA" id="ARBA00012583"/>
    </source>
</evidence>
<protein>
    <recommendedName>
        <fullName evidence="4">dolichyl-phosphate beta-glucosyltransferase</fullName>
        <ecNumber evidence="4">2.4.1.117</ecNumber>
    </recommendedName>
</protein>
<evidence type="ECO:0000256" key="3">
    <source>
        <dbReference type="ARBA" id="ARBA00006739"/>
    </source>
</evidence>
<sequence length="246" mass="27858">MKPFLSVIIPVYNESKRISLTLIDVDRKLSKADYSSEIIVVNDGSSDNTVEAVSKFLPLVKNLRVVDNKENHGKGFVVKQGMLEAKGTFRLFMDADNSTSVDQVGKMLPYFKEGYDVVIGSRDIKGAELVPPQPFYKRMLGNVGNLVIQVLLLPGLWDTQCGFKCFSEEAAGKIFGLLKINRWGFDVEALALAKKMGYRTKEIPVRWVNNADSRVKFGGYVSSLWDVVRVRWWLMNFDKNYKTKSQ</sequence>
<evidence type="ECO:0000256" key="9">
    <source>
        <dbReference type="ARBA" id="ARBA00022968"/>
    </source>
</evidence>
<dbReference type="SUPFAM" id="SSF53448">
    <property type="entry name" value="Nucleotide-diphospho-sugar transferases"/>
    <property type="match status" value="1"/>
</dbReference>
<evidence type="ECO:0000256" key="5">
    <source>
        <dbReference type="ARBA" id="ARBA00022676"/>
    </source>
</evidence>
<organism evidence="14 15">
    <name type="scientific">Candidatus Jorgensenbacteria bacterium GWA1_49_17</name>
    <dbReference type="NCBI Taxonomy" id="1798467"/>
    <lineage>
        <taxon>Bacteria</taxon>
        <taxon>Candidatus Joergenseniibacteriota</taxon>
    </lineage>
</organism>
<dbReference type="InterPro" id="IPR035518">
    <property type="entry name" value="DPG_synthase"/>
</dbReference>
<name>A0A1F6BVF3_9BACT</name>